<dbReference type="Proteomes" id="UP000736583">
    <property type="component" value="Unassembled WGS sequence"/>
</dbReference>
<gene>
    <name evidence="1" type="ORF">KQI89_08645</name>
</gene>
<dbReference type="EMBL" id="JAHLQL010000002">
    <property type="protein sequence ID" value="MBU5591833.1"/>
    <property type="molecule type" value="Genomic_DNA"/>
</dbReference>
<evidence type="ECO:0000313" key="2">
    <source>
        <dbReference type="Proteomes" id="UP000736583"/>
    </source>
</evidence>
<evidence type="ECO:0000313" key="1">
    <source>
        <dbReference type="EMBL" id="MBU5591833.1"/>
    </source>
</evidence>
<comment type="caution">
    <text evidence="1">The sequence shown here is derived from an EMBL/GenBank/DDBJ whole genome shotgun (WGS) entry which is preliminary data.</text>
</comment>
<organism evidence="1 2">
    <name type="scientific">Clostridium simiarum</name>
    <dbReference type="NCBI Taxonomy" id="2841506"/>
    <lineage>
        <taxon>Bacteria</taxon>
        <taxon>Bacillati</taxon>
        <taxon>Bacillota</taxon>
        <taxon>Clostridia</taxon>
        <taxon>Eubacteriales</taxon>
        <taxon>Clostridiaceae</taxon>
        <taxon>Clostridium</taxon>
    </lineage>
</organism>
<sequence>MGLQNIEIGLNKVLRDKSTINELELLKKYVNLISKYNNANLDINSKVYENISVYISGSGYNKSRCGIGDTTMIFDFLTNKIYSCPQEVNTEIGYFTNDTIKIDDVKKYEMCSVSNKNNAICSQCEYTKFCSFGCYLEKNNMHANCKDETEKVIKYIFENFETLFLSEEK</sequence>
<accession>A0ABS6F2K8</accession>
<reference evidence="1 2" key="1">
    <citation type="submission" date="2021-06" db="EMBL/GenBank/DDBJ databases">
        <authorList>
            <person name="Sun Q."/>
            <person name="Li D."/>
        </authorList>
    </citation>
    <scope>NUCLEOTIDE SEQUENCE [LARGE SCALE GENOMIC DNA]</scope>
    <source>
        <strain evidence="1 2">MSJ-4</strain>
    </source>
</reference>
<keyword evidence="2" id="KW-1185">Reference proteome</keyword>
<dbReference type="RefSeq" id="WP_216456770.1">
    <property type="nucleotide sequence ID" value="NZ_JAHLQL010000002.1"/>
</dbReference>
<name>A0ABS6F2K8_9CLOT</name>
<proteinExistence type="predicted"/>
<protein>
    <submittedName>
        <fullName evidence="1">Uncharacterized protein</fullName>
    </submittedName>
</protein>